<dbReference type="InterPro" id="IPR037171">
    <property type="entry name" value="NagB/RpiA_transferase-like"/>
</dbReference>
<sequence>MGIPFMPVRGVIGTDYTSVRPDFKIVKNPYGDDEVLVVPAISPDVSLIHAFKADGFGNCIVNSSIDDALLARASQKVIISAEEIVDTEELKSSQRGNFVSRVHVDAVVRLPQGAFPTACGSYYRADIEALKAYQGAAKDPEGFARYIETFCRRFSDGGEAK</sequence>
<dbReference type="Proteomes" id="UP000006443">
    <property type="component" value="Unassembled WGS sequence"/>
</dbReference>
<organism evidence="1 2">
    <name type="scientific">Dethiobacter alkaliphilus AHT 1</name>
    <dbReference type="NCBI Taxonomy" id="555088"/>
    <lineage>
        <taxon>Bacteria</taxon>
        <taxon>Bacillati</taxon>
        <taxon>Bacillota</taxon>
        <taxon>Dethiobacteria</taxon>
        <taxon>Dethiobacterales</taxon>
        <taxon>Dethiobacteraceae</taxon>
        <taxon>Dethiobacter</taxon>
    </lineage>
</organism>
<keyword evidence="1" id="KW-0808">Transferase</keyword>
<dbReference type="EMBL" id="ACJM01000002">
    <property type="protein sequence ID" value="EEG78567.1"/>
    <property type="molecule type" value="Genomic_DNA"/>
</dbReference>
<proteinExistence type="predicted"/>
<name>C0GDT4_DETAL</name>
<dbReference type="AlphaFoldDB" id="C0GDT4"/>
<dbReference type="Gene3D" id="3.40.1080.10">
    <property type="entry name" value="Glutaconate Coenzyme A-transferase"/>
    <property type="match status" value="1"/>
</dbReference>
<dbReference type="STRING" id="555088.DealDRAFT_0497"/>
<gene>
    <name evidence="1" type="ORF">DealDRAFT_0497</name>
</gene>
<dbReference type="Pfam" id="PF01144">
    <property type="entry name" value="CoA_trans"/>
    <property type="match status" value="1"/>
</dbReference>
<protein>
    <submittedName>
        <fullName evidence="1">Putative CoA transferase, subunit A</fullName>
    </submittedName>
</protein>
<evidence type="ECO:0000313" key="1">
    <source>
        <dbReference type="EMBL" id="EEG78567.1"/>
    </source>
</evidence>
<evidence type="ECO:0000313" key="2">
    <source>
        <dbReference type="Proteomes" id="UP000006443"/>
    </source>
</evidence>
<reference evidence="1 2" key="1">
    <citation type="submission" date="2009-02" db="EMBL/GenBank/DDBJ databases">
        <title>Sequencing of the draft genome and assembly of Dethiobacter alkaliphilus AHT 1.</title>
        <authorList>
            <consortium name="US DOE Joint Genome Institute (JGI-PGF)"/>
            <person name="Lucas S."/>
            <person name="Copeland A."/>
            <person name="Lapidus A."/>
            <person name="Glavina del Rio T."/>
            <person name="Dalin E."/>
            <person name="Tice H."/>
            <person name="Bruce D."/>
            <person name="Goodwin L."/>
            <person name="Pitluck S."/>
            <person name="Larimer F."/>
            <person name="Land M.L."/>
            <person name="Hauser L."/>
            <person name="Muyzer G."/>
        </authorList>
    </citation>
    <scope>NUCLEOTIDE SEQUENCE [LARGE SCALE GENOMIC DNA]</scope>
    <source>
        <strain evidence="1 2">AHT 1</strain>
    </source>
</reference>
<dbReference type="eggNOG" id="COG1788">
    <property type="taxonomic scope" value="Bacteria"/>
</dbReference>
<dbReference type="OrthoDB" id="9777193at2"/>
<comment type="caution">
    <text evidence="1">The sequence shown here is derived from an EMBL/GenBank/DDBJ whole genome shotgun (WGS) entry which is preliminary data.</text>
</comment>
<keyword evidence="2" id="KW-1185">Reference proteome</keyword>
<accession>C0GDT4</accession>
<dbReference type="SUPFAM" id="SSF100950">
    <property type="entry name" value="NagB/RpiA/CoA transferase-like"/>
    <property type="match status" value="1"/>
</dbReference>
<dbReference type="InterPro" id="IPR004165">
    <property type="entry name" value="CoA_trans_fam_I"/>
</dbReference>
<dbReference type="GO" id="GO:0008410">
    <property type="term" value="F:CoA-transferase activity"/>
    <property type="evidence" value="ECO:0007669"/>
    <property type="project" value="InterPro"/>
</dbReference>